<keyword evidence="4" id="KW-1185">Reference proteome</keyword>
<evidence type="ECO:0000313" key="4">
    <source>
        <dbReference type="Proteomes" id="UP001595851"/>
    </source>
</evidence>
<proteinExistence type="inferred from homology"/>
<comment type="caution">
    <text evidence="3">The sequence shown here is derived from an EMBL/GenBank/DDBJ whole genome shotgun (WGS) entry which is preliminary data.</text>
</comment>
<dbReference type="Pfam" id="PF00480">
    <property type="entry name" value="ROK"/>
    <property type="match status" value="2"/>
</dbReference>
<dbReference type="InterPro" id="IPR000835">
    <property type="entry name" value="HTH_MarR-typ"/>
</dbReference>
<gene>
    <name evidence="3" type="ORF">ACFOY2_50805</name>
</gene>
<sequence length="394" mass="41252">MTSFMVRSATQLSGDTSVVRRLNLRSVLRVLYGGGSHTITAIAAAANISRPTASQAISDLLDAGWIQASDQAVGKKDRVGRPAQRFEFRPSAGHVLGVDMGGHKVLVLVSDLSGEIVAESRETLRPASSRARRLAIMNRTIASALSAAGLSAADISCAAIATPGVVGPDGKVAHAPAIPDWDGVDLGKHVQDRFGIPTQVFNDMRMAALAEHWKGVARDASDVVYVHVGHRMGTGLLVAGRPHAGRHGAAAEIGLWRGLQWAHAYEQLLELAPRRGADQDDAIQAIFDAAKAGDAAAQAGIDAFADLLVQGLAPVMVTIDPELVIIGGGISAAGEAIREPVRVRVERETDFPPTVVCSVMGDHASAIGAVRSALDVAEERLFTELTPAPKPATV</sequence>
<dbReference type="InterPro" id="IPR036388">
    <property type="entry name" value="WH-like_DNA-bd_sf"/>
</dbReference>
<name>A0ABV8GS97_9ACTN</name>
<protein>
    <submittedName>
        <fullName evidence="3">ROK family protein</fullName>
    </submittedName>
</protein>
<evidence type="ECO:0000313" key="3">
    <source>
        <dbReference type="EMBL" id="MFC4015580.1"/>
    </source>
</evidence>
<organism evidence="3 4">
    <name type="scientific">Nonomuraea purpurea</name>
    <dbReference type="NCBI Taxonomy" id="1849276"/>
    <lineage>
        <taxon>Bacteria</taxon>
        <taxon>Bacillati</taxon>
        <taxon>Actinomycetota</taxon>
        <taxon>Actinomycetes</taxon>
        <taxon>Streptosporangiales</taxon>
        <taxon>Streptosporangiaceae</taxon>
        <taxon>Nonomuraea</taxon>
    </lineage>
</organism>
<dbReference type="InterPro" id="IPR036390">
    <property type="entry name" value="WH_DNA-bd_sf"/>
</dbReference>
<evidence type="ECO:0000256" key="1">
    <source>
        <dbReference type="ARBA" id="ARBA00006479"/>
    </source>
</evidence>
<dbReference type="Gene3D" id="1.10.10.10">
    <property type="entry name" value="Winged helix-like DNA-binding domain superfamily/Winged helix DNA-binding domain"/>
    <property type="match status" value="1"/>
</dbReference>
<dbReference type="PANTHER" id="PTHR18964:SF149">
    <property type="entry name" value="BIFUNCTIONAL UDP-N-ACETYLGLUCOSAMINE 2-EPIMERASE_N-ACETYLMANNOSAMINE KINASE"/>
    <property type="match status" value="1"/>
</dbReference>
<reference evidence="4" key="1">
    <citation type="journal article" date="2019" name="Int. J. Syst. Evol. Microbiol.">
        <title>The Global Catalogue of Microorganisms (GCM) 10K type strain sequencing project: providing services to taxonomists for standard genome sequencing and annotation.</title>
        <authorList>
            <consortium name="The Broad Institute Genomics Platform"/>
            <consortium name="The Broad Institute Genome Sequencing Center for Infectious Disease"/>
            <person name="Wu L."/>
            <person name="Ma J."/>
        </authorList>
    </citation>
    <scope>NUCLEOTIDE SEQUENCE [LARGE SCALE GENOMIC DNA]</scope>
    <source>
        <strain evidence="4">TBRC 1276</strain>
    </source>
</reference>
<dbReference type="Proteomes" id="UP001595851">
    <property type="component" value="Unassembled WGS sequence"/>
</dbReference>
<dbReference type="SUPFAM" id="SSF46785">
    <property type="entry name" value="Winged helix' DNA-binding domain"/>
    <property type="match status" value="1"/>
</dbReference>
<dbReference type="EMBL" id="JBHSBI010000046">
    <property type="protein sequence ID" value="MFC4015580.1"/>
    <property type="molecule type" value="Genomic_DNA"/>
</dbReference>
<accession>A0ABV8GS97</accession>
<dbReference type="RefSeq" id="WP_379535390.1">
    <property type="nucleotide sequence ID" value="NZ_JBHSBI010000046.1"/>
</dbReference>
<feature type="domain" description="HTH marR-type" evidence="2">
    <location>
        <begin position="27"/>
        <end position="68"/>
    </location>
</feature>
<dbReference type="PANTHER" id="PTHR18964">
    <property type="entry name" value="ROK (REPRESSOR, ORF, KINASE) FAMILY"/>
    <property type="match status" value="1"/>
</dbReference>
<dbReference type="InterPro" id="IPR043129">
    <property type="entry name" value="ATPase_NBD"/>
</dbReference>
<dbReference type="Pfam" id="PF12802">
    <property type="entry name" value="MarR_2"/>
    <property type="match status" value="1"/>
</dbReference>
<dbReference type="InterPro" id="IPR000600">
    <property type="entry name" value="ROK"/>
</dbReference>
<dbReference type="Gene3D" id="3.30.420.40">
    <property type="match status" value="4"/>
</dbReference>
<dbReference type="SUPFAM" id="SSF53067">
    <property type="entry name" value="Actin-like ATPase domain"/>
    <property type="match status" value="1"/>
</dbReference>
<evidence type="ECO:0000259" key="2">
    <source>
        <dbReference type="Pfam" id="PF12802"/>
    </source>
</evidence>
<dbReference type="CDD" id="cd23763">
    <property type="entry name" value="ASKHA_ATPase_ROK"/>
    <property type="match status" value="1"/>
</dbReference>
<comment type="similarity">
    <text evidence="1">Belongs to the ROK (NagC/XylR) family.</text>
</comment>